<name>A0A2V1IPE8_9BACT</name>
<evidence type="ECO:0000313" key="2">
    <source>
        <dbReference type="Proteomes" id="UP000244905"/>
    </source>
</evidence>
<dbReference type="Proteomes" id="UP000244905">
    <property type="component" value="Unassembled WGS sequence"/>
</dbReference>
<dbReference type="RefSeq" id="WP_107032642.1">
    <property type="nucleotide sequence ID" value="NZ_CARQEP010000051.1"/>
</dbReference>
<sequence>MNKPLIFVTLLSLGFSLSSCRDDNTVFNEPTPIRAYETDAQILSQFVDVDNVSGRFFINPDKKINASDYIVNRSREELMEVSSFNRERFIGEMEEINGLLYSIKRSGIATAMIYSTATSNTIIQGSNTEFIEIENCGITSRGGSNVANLTVDSRRCESTSFYSQEEMTLNVSASSKSLFYYYQLSFGDTSNPDKGIVVFSGIRNPRENNSYRIISKFGNGWMSIGGENLIGDGMLSVSVSR</sequence>
<evidence type="ECO:0000313" key="1">
    <source>
        <dbReference type="EMBL" id="PWB01708.1"/>
    </source>
</evidence>
<proteinExistence type="predicted"/>
<comment type="caution">
    <text evidence="1">The sequence shown here is derived from an EMBL/GenBank/DDBJ whole genome shotgun (WGS) entry which is preliminary data.</text>
</comment>
<organism evidence="1 2">
    <name type="scientific">Duncaniella muris</name>
    <dbReference type="NCBI Taxonomy" id="2094150"/>
    <lineage>
        <taxon>Bacteria</taxon>
        <taxon>Pseudomonadati</taxon>
        <taxon>Bacteroidota</taxon>
        <taxon>Bacteroidia</taxon>
        <taxon>Bacteroidales</taxon>
        <taxon>Muribaculaceae</taxon>
        <taxon>Duncaniella</taxon>
    </lineage>
</organism>
<dbReference type="PROSITE" id="PS51257">
    <property type="entry name" value="PROKAR_LIPOPROTEIN"/>
    <property type="match status" value="1"/>
</dbReference>
<dbReference type="AlphaFoldDB" id="A0A2V1IPE8"/>
<accession>A0A2V1IPE8</accession>
<reference evidence="2" key="1">
    <citation type="submission" date="2018-02" db="EMBL/GenBank/DDBJ databases">
        <authorList>
            <person name="Clavel T."/>
            <person name="Strowig T."/>
        </authorList>
    </citation>
    <scope>NUCLEOTIDE SEQUENCE [LARGE SCALE GENOMIC DNA]</scope>
    <source>
        <strain evidence="2">DSM 103720</strain>
    </source>
</reference>
<dbReference type="EMBL" id="PUEC01000019">
    <property type="protein sequence ID" value="PWB01708.1"/>
    <property type="molecule type" value="Genomic_DNA"/>
</dbReference>
<keyword evidence="2" id="KW-1185">Reference proteome</keyword>
<protein>
    <submittedName>
        <fullName evidence="1">Uncharacterized protein</fullName>
    </submittedName>
</protein>
<dbReference type="GeneID" id="82526509"/>
<gene>
    <name evidence="1" type="ORF">C5O23_09165</name>
</gene>